<feature type="chain" id="PRO_5040172757" evidence="1">
    <location>
        <begin position="19"/>
        <end position="151"/>
    </location>
</feature>
<keyword evidence="1" id="KW-0732">Signal</keyword>
<proteinExistence type="predicted"/>
<evidence type="ECO:0000313" key="3">
    <source>
        <dbReference type="Proteomes" id="UP000800093"/>
    </source>
</evidence>
<accession>A0A9P4NBF3</accession>
<evidence type="ECO:0000313" key="2">
    <source>
        <dbReference type="EMBL" id="KAF2270137.1"/>
    </source>
</evidence>
<gene>
    <name evidence="2" type="ORF">CC78DRAFT_599480</name>
</gene>
<keyword evidence="3" id="KW-1185">Reference proteome</keyword>
<protein>
    <submittedName>
        <fullName evidence="2">Uncharacterized protein</fullName>
    </submittedName>
</protein>
<name>A0A9P4NBF3_9PLEO</name>
<feature type="signal peptide" evidence="1">
    <location>
        <begin position="1"/>
        <end position="18"/>
    </location>
</feature>
<evidence type="ECO:0000256" key="1">
    <source>
        <dbReference type="SAM" id="SignalP"/>
    </source>
</evidence>
<sequence length="151" mass="16886">MLSFTTLALLAILAVVSAVPITPSAPEQQRRAERLRYEGVPEREIAEQLSLPMRGADIEGHPFYSHVNDRFPSFFRSPSELEKRDVSGDIAPGSLEAPQMLPQAAAPESLADTISQAINALLKGEDYERRNFGYEGKELELRRPKGMRYWG</sequence>
<dbReference type="OrthoDB" id="3780616at2759"/>
<comment type="caution">
    <text evidence="2">The sequence shown here is derived from an EMBL/GenBank/DDBJ whole genome shotgun (WGS) entry which is preliminary data.</text>
</comment>
<reference evidence="3" key="1">
    <citation type="journal article" date="2020" name="Stud. Mycol.">
        <title>101 Dothideomycetes genomes: A test case for predicting lifestyles and emergence of pathogens.</title>
        <authorList>
            <person name="Haridas S."/>
            <person name="Albert R."/>
            <person name="Binder M."/>
            <person name="Bloem J."/>
            <person name="LaButti K."/>
            <person name="Salamov A."/>
            <person name="Andreopoulos B."/>
            <person name="Baker S."/>
            <person name="Barry K."/>
            <person name="Bills G."/>
            <person name="Bluhm B."/>
            <person name="Cannon C."/>
            <person name="Castanera R."/>
            <person name="Culley D."/>
            <person name="Daum C."/>
            <person name="Ezra D."/>
            <person name="Gonzalez J."/>
            <person name="Henrissat B."/>
            <person name="Kuo A."/>
            <person name="Liang C."/>
            <person name="Lipzen A."/>
            <person name="Lutzoni F."/>
            <person name="Magnuson J."/>
            <person name="Mondo S."/>
            <person name="Nolan M."/>
            <person name="Ohm R."/>
            <person name="Pangilinan J."/>
            <person name="Park H.-J."/>
            <person name="Ramirez L."/>
            <person name="Alfaro M."/>
            <person name="Sun H."/>
            <person name="Tritt A."/>
            <person name="Yoshinaga Y."/>
            <person name="Zwiers L.-H."/>
            <person name="Turgeon B."/>
            <person name="Goodwin S."/>
            <person name="Spatafora J."/>
            <person name="Crous P."/>
            <person name="Grigoriev I."/>
        </authorList>
    </citation>
    <scope>NUCLEOTIDE SEQUENCE [LARGE SCALE GENOMIC DNA]</scope>
    <source>
        <strain evidence="3">CBS 304.66</strain>
    </source>
</reference>
<organism evidence="2 3">
    <name type="scientific">Lojkania enalia</name>
    <dbReference type="NCBI Taxonomy" id="147567"/>
    <lineage>
        <taxon>Eukaryota</taxon>
        <taxon>Fungi</taxon>
        <taxon>Dikarya</taxon>
        <taxon>Ascomycota</taxon>
        <taxon>Pezizomycotina</taxon>
        <taxon>Dothideomycetes</taxon>
        <taxon>Pleosporomycetidae</taxon>
        <taxon>Pleosporales</taxon>
        <taxon>Pleosporales incertae sedis</taxon>
        <taxon>Lojkania</taxon>
    </lineage>
</organism>
<dbReference type="EMBL" id="ML986580">
    <property type="protein sequence ID" value="KAF2270137.1"/>
    <property type="molecule type" value="Genomic_DNA"/>
</dbReference>
<dbReference type="AlphaFoldDB" id="A0A9P4NBF3"/>
<dbReference type="Proteomes" id="UP000800093">
    <property type="component" value="Unassembled WGS sequence"/>
</dbReference>